<dbReference type="Pfam" id="PF00072">
    <property type="entry name" value="Response_reg"/>
    <property type="match status" value="1"/>
</dbReference>
<evidence type="ECO:0000256" key="7">
    <source>
        <dbReference type="PROSITE-ProRule" id="PRU01091"/>
    </source>
</evidence>
<dbReference type="PANTHER" id="PTHR48111">
    <property type="entry name" value="REGULATOR OF RPOS"/>
    <property type="match status" value="1"/>
</dbReference>
<evidence type="ECO:0000256" key="2">
    <source>
        <dbReference type="ARBA" id="ARBA00023012"/>
    </source>
</evidence>
<feature type="modified residue" description="4-aspartylphosphate" evidence="6">
    <location>
        <position position="52"/>
    </location>
</feature>
<dbReference type="EMBL" id="VLKH01000007">
    <property type="protein sequence ID" value="TWH78980.1"/>
    <property type="molecule type" value="Genomic_DNA"/>
</dbReference>
<dbReference type="PANTHER" id="PTHR48111:SF21">
    <property type="entry name" value="DNA-BINDING DUAL MASTER TRANSCRIPTIONAL REGULATOR RPAA"/>
    <property type="match status" value="1"/>
</dbReference>
<dbReference type="Pfam" id="PF00486">
    <property type="entry name" value="Trans_reg_C"/>
    <property type="match status" value="1"/>
</dbReference>
<name>A0A562J7C0_9FIRM</name>
<feature type="DNA-binding region" description="OmpR/PhoB-type" evidence="7">
    <location>
        <begin position="132"/>
        <end position="230"/>
    </location>
</feature>
<feature type="domain" description="OmpR/PhoB-type" evidence="9">
    <location>
        <begin position="132"/>
        <end position="230"/>
    </location>
</feature>
<comment type="caution">
    <text evidence="10">The sequence shown here is derived from an EMBL/GenBank/DDBJ whole genome shotgun (WGS) entry which is preliminary data.</text>
</comment>
<evidence type="ECO:0000256" key="6">
    <source>
        <dbReference type="PROSITE-ProRule" id="PRU00169"/>
    </source>
</evidence>
<dbReference type="GO" id="GO:0032993">
    <property type="term" value="C:protein-DNA complex"/>
    <property type="evidence" value="ECO:0007669"/>
    <property type="project" value="TreeGrafter"/>
</dbReference>
<dbReference type="Gene3D" id="6.10.250.690">
    <property type="match status" value="1"/>
</dbReference>
<dbReference type="AlphaFoldDB" id="A0A562J7C0"/>
<dbReference type="RefSeq" id="WP_145084127.1">
    <property type="nucleotide sequence ID" value="NZ_DAMBUX010000008.1"/>
</dbReference>
<organism evidence="10 11">
    <name type="scientific">Sedimentibacter saalensis</name>
    <dbReference type="NCBI Taxonomy" id="130788"/>
    <lineage>
        <taxon>Bacteria</taxon>
        <taxon>Bacillati</taxon>
        <taxon>Bacillota</taxon>
        <taxon>Tissierellia</taxon>
        <taxon>Sedimentibacter</taxon>
    </lineage>
</organism>
<keyword evidence="3" id="KW-0805">Transcription regulation</keyword>
<dbReference type="SUPFAM" id="SSF52172">
    <property type="entry name" value="CheY-like"/>
    <property type="match status" value="1"/>
</dbReference>
<dbReference type="InterPro" id="IPR036388">
    <property type="entry name" value="WH-like_DNA-bd_sf"/>
</dbReference>
<evidence type="ECO:0000313" key="11">
    <source>
        <dbReference type="Proteomes" id="UP000315343"/>
    </source>
</evidence>
<keyword evidence="1 6" id="KW-0597">Phosphoprotein</keyword>
<feature type="domain" description="Response regulatory" evidence="8">
    <location>
        <begin position="3"/>
        <end position="119"/>
    </location>
</feature>
<dbReference type="InterPro" id="IPR001867">
    <property type="entry name" value="OmpR/PhoB-type_DNA-bd"/>
</dbReference>
<proteinExistence type="predicted"/>
<evidence type="ECO:0000259" key="9">
    <source>
        <dbReference type="PROSITE" id="PS51755"/>
    </source>
</evidence>
<evidence type="ECO:0000256" key="1">
    <source>
        <dbReference type="ARBA" id="ARBA00022553"/>
    </source>
</evidence>
<dbReference type="PROSITE" id="PS50110">
    <property type="entry name" value="RESPONSE_REGULATORY"/>
    <property type="match status" value="1"/>
</dbReference>
<evidence type="ECO:0000256" key="3">
    <source>
        <dbReference type="ARBA" id="ARBA00023015"/>
    </source>
</evidence>
<evidence type="ECO:0000259" key="8">
    <source>
        <dbReference type="PROSITE" id="PS50110"/>
    </source>
</evidence>
<keyword evidence="11" id="KW-1185">Reference proteome</keyword>
<dbReference type="SMART" id="SM00448">
    <property type="entry name" value="REC"/>
    <property type="match status" value="1"/>
</dbReference>
<reference evidence="10 11" key="1">
    <citation type="submission" date="2019-07" db="EMBL/GenBank/DDBJ databases">
        <title>Genomic Encyclopedia of Type Strains, Phase I: the one thousand microbial genomes (KMG-I) project.</title>
        <authorList>
            <person name="Kyrpides N."/>
        </authorList>
    </citation>
    <scope>NUCLEOTIDE SEQUENCE [LARGE SCALE GENOMIC DNA]</scope>
    <source>
        <strain evidence="10 11">DSM 13558</strain>
    </source>
</reference>
<keyword evidence="4 7" id="KW-0238">DNA-binding</keyword>
<dbReference type="InterPro" id="IPR001789">
    <property type="entry name" value="Sig_transdc_resp-reg_receiver"/>
</dbReference>
<keyword evidence="5" id="KW-0804">Transcription</keyword>
<evidence type="ECO:0000313" key="10">
    <source>
        <dbReference type="EMBL" id="TWH78980.1"/>
    </source>
</evidence>
<gene>
    <name evidence="10" type="ORF">LY60_02506</name>
</gene>
<accession>A0A562J7C0</accession>
<dbReference type="InterPro" id="IPR011006">
    <property type="entry name" value="CheY-like_superfamily"/>
</dbReference>
<dbReference type="GO" id="GO:0000156">
    <property type="term" value="F:phosphorelay response regulator activity"/>
    <property type="evidence" value="ECO:0007669"/>
    <property type="project" value="TreeGrafter"/>
</dbReference>
<dbReference type="GO" id="GO:0006355">
    <property type="term" value="P:regulation of DNA-templated transcription"/>
    <property type="evidence" value="ECO:0007669"/>
    <property type="project" value="InterPro"/>
</dbReference>
<dbReference type="Gene3D" id="3.40.50.2300">
    <property type="match status" value="1"/>
</dbReference>
<dbReference type="Proteomes" id="UP000315343">
    <property type="component" value="Unassembled WGS sequence"/>
</dbReference>
<dbReference type="OrthoDB" id="9802426at2"/>
<evidence type="ECO:0000256" key="4">
    <source>
        <dbReference type="ARBA" id="ARBA00023125"/>
    </source>
</evidence>
<dbReference type="FunFam" id="1.10.10.10:FF:000018">
    <property type="entry name" value="DNA-binding response regulator ResD"/>
    <property type="match status" value="1"/>
</dbReference>
<dbReference type="GO" id="GO:0005829">
    <property type="term" value="C:cytosol"/>
    <property type="evidence" value="ECO:0007669"/>
    <property type="project" value="TreeGrafter"/>
</dbReference>
<dbReference type="InterPro" id="IPR016032">
    <property type="entry name" value="Sig_transdc_resp-reg_C-effctor"/>
</dbReference>
<dbReference type="Gene3D" id="1.10.10.10">
    <property type="entry name" value="Winged helix-like DNA-binding domain superfamily/Winged helix DNA-binding domain"/>
    <property type="match status" value="1"/>
</dbReference>
<dbReference type="SUPFAM" id="SSF46894">
    <property type="entry name" value="C-terminal effector domain of the bipartite response regulators"/>
    <property type="match status" value="1"/>
</dbReference>
<keyword evidence="2" id="KW-0902">Two-component regulatory system</keyword>
<protein>
    <submittedName>
        <fullName evidence="10">Two-component system alkaline phosphatase synthesis response regulator PhoP</fullName>
    </submittedName>
</protein>
<dbReference type="CDD" id="cd00383">
    <property type="entry name" value="trans_reg_C"/>
    <property type="match status" value="1"/>
</dbReference>
<dbReference type="SMART" id="SM00862">
    <property type="entry name" value="Trans_reg_C"/>
    <property type="match status" value="1"/>
</dbReference>
<sequence length="231" mass="26377">MKTIYCVEDDAGIRELITLALSAADFEVYGFEDAKGFYDEIKKKIPDLVLLDLMLPKVDGMTILRDMKKEMDYKDIPVIILTAKSMELDKVRGLESGADDFITKPFGVLELLARVKAVLRRYGKNGQNGSETDITEYNGLILDYQKRNLSYNGTSISLTFKEFELLHFLMLNKGIVLSRDKILQEIWGYDYEGETRTVDMHIKTIRQKLESAGCINFISTVRSAGYKLEEQ</sequence>
<dbReference type="GO" id="GO:0000976">
    <property type="term" value="F:transcription cis-regulatory region binding"/>
    <property type="evidence" value="ECO:0007669"/>
    <property type="project" value="TreeGrafter"/>
</dbReference>
<dbReference type="PROSITE" id="PS51755">
    <property type="entry name" value="OMPR_PHOB"/>
    <property type="match status" value="1"/>
</dbReference>
<evidence type="ECO:0000256" key="5">
    <source>
        <dbReference type="ARBA" id="ARBA00023163"/>
    </source>
</evidence>
<dbReference type="InterPro" id="IPR039420">
    <property type="entry name" value="WalR-like"/>
</dbReference>